<dbReference type="SUPFAM" id="SSF53850">
    <property type="entry name" value="Periplasmic binding protein-like II"/>
    <property type="match status" value="1"/>
</dbReference>
<evidence type="ECO:0000256" key="4">
    <source>
        <dbReference type="SAM" id="SignalP"/>
    </source>
</evidence>
<comment type="subcellular location">
    <subcellularLocation>
        <location evidence="1">Periplasm</location>
    </subcellularLocation>
</comment>
<proteinExistence type="inferred from homology"/>
<evidence type="ECO:0000313" key="6">
    <source>
        <dbReference type="EMBL" id="HIY96349.1"/>
    </source>
</evidence>
<evidence type="ECO:0000313" key="7">
    <source>
        <dbReference type="Proteomes" id="UP000886750"/>
    </source>
</evidence>
<feature type="chain" id="PRO_5039555650" evidence="4">
    <location>
        <begin position="21"/>
        <end position="337"/>
    </location>
</feature>
<evidence type="ECO:0000256" key="2">
    <source>
        <dbReference type="ARBA" id="ARBA00010742"/>
    </source>
</evidence>
<organism evidence="6 7">
    <name type="scientific">Candidatus Borkfalkia excrementigallinarum</name>
    <dbReference type="NCBI Taxonomy" id="2838506"/>
    <lineage>
        <taxon>Bacteria</taxon>
        <taxon>Bacillati</taxon>
        <taxon>Bacillota</taxon>
        <taxon>Clostridia</taxon>
        <taxon>Christensenellales</taxon>
        <taxon>Christensenellaceae</taxon>
        <taxon>Candidatus Borkfalkia</taxon>
    </lineage>
</organism>
<evidence type="ECO:0000259" key="5">
    <source>
        <dbReference type="Pfam" id="PF09084"/>
    </source>
</evidence>
<dbReference type="GO" id="GO:0042597">
    <property type="term" value="C:periplasmic space"/>
    <property type="evidence" value="ECO:0007669"/>
    <property type="project" value="UniProtKB-SubCell"/>
</dbReference>
<dbReference type="PANTHER" id="PTHR30024:SF47">
    <property type="entry name" value="TAURINE-BINDING PERIPLASMIC PROTEIN"/>
    <property type="match status" value="1"/>
</dbReference>
<dbReference type="Proteomes" id="UP000886750">
    <property type="component" value="Unassembled WGS sequence"/>
</dbReference>
<dbReference type="AlphaFoldDB" id="A0A9D1ZV61"/>
<dbReference type="Gene3D" id="3.40.190.10">
    <property type="entry name" value="Periplasmic binding protein-like II"/>
    <property type="match status" value="2"/>
</dbReference>
<dbReference type="EMBL" id="DXCQ01000018">
    <property type="protein sequence ID" value="HIY96349.1"/>
    <property type="molecule type" value="Genomic_DNA"/>
</dbReference>
<dbReference type="PANTHER" id="PTHR30024">
    <property type="entry name" value="ALIPHATIC SULFONATES-BINDING PROTEIN-RELATED"/>
    <property type="match status" value="1"/>
</dbReference>
<reference evidence="6" key="2">
    <citation type="submission" date="2021-04" db="EMBL/GenBank/DDBJ databases">
        <authorList>
            <person name="Gilroy R."/>
        </authorList>
    </citation>
    <scope>NUCLEOTIDE SEQUENCE</scope>
    <source>
        <strain evidence="6">1345</strain>
    </source>
</reference>
<reference evidence="6" key="1">
    <citation type="journal article" date="2021" name="PeerJ">
        <title>Extensive microbial diversity within the chicken gut microbiome revealed by metagenomics and culture.</title>
        <authorList>
            <person name="Gilroy R."/>
            <person name="Ravi A."/>
            <person name="Getino M."/>
            <person name="Pursley I."/>
            <person name="Horton D.L."/>
            <person name="Alikhan N.F."/>
            <person name="Baker D."/>
            <person name="Gharbi K."/>
            <person name="Hall N."/>
            <person name="Watson M."/>
            <person name="Adriaenssens E.M."/>
            <person name="Foster-Nyarko E."/>
            <person name="Jarju S."/>
            <person name="Secka A."/>
            <person name="Antonio M."/>
            <person name="Oren A."/>
            <person name="Chaudhuri R.R."/>
            <person name="La Ragione R."/>
            <person name="Hildebrand F."/>
            <person name="Pallen M.J."/>
        </authorList>
    </citation>
    <scope>NUCLEOTIDE SEQUENCE</scope>
    <source>
        <strain evidence="6">1345</strain>
    </source>
</reference>
<sequence length="337" mass="36526">MKKILTAILCTLFALVPLTACNNTSGEGLTKVRVNEVTHSVFYAPMYIADALGYFEEEGIEIELTNGGGADAVMAAVLSNSCDIGFCGPEAALYVLIGGSNNVPTVFGQLTKRDGSFLVSRTDEADTFDWATSLEGKEILAGRPGGVPAMTFEYVLNNAGLYDGQNVTLNKDINFNYMTAAFESGTADYCTMFEPVASEYEKAGKGYVVASVGEASGEVPYTCYIARENYINDNEDIINGFLRAVMRGIAYVNSADNAKAADLLEPYFDGTELSSIETSLQSYKAIDAWQTDMTMTEDAFNRLQDIIDNAGELEKRVDFADLVDTSYSSAIYKELNA</sequence>
<comment type="caution">
    <text evidence="6">The sequence shown here is derived from an EMBL/GenBank/DDBJ whole genome shotgun (WGS) entry which is preliminary data.</text>
</comment>
<evidence type="ECO:0000256" key="1">
    <source>
        <dbReference type="ARBA" id="ARBA00004418"/>
    </source>
</evidence>
<gene>
    <name evidence="6" type="ORF">H9729_01530</name>
</gene>
<keyword evidence="3 4" id="KW-0732">Signal</keyword>
<protein>
    <submittedName>
        <fullName evidence="6">ABC transporter substrate-binding protein</fullName>
    </submittedName>
</protein>
<feature type="domain" description="SsuA/THI5-like" evidence="5">
    <location>
        <begin position="44"/>
        <end position="252"/>
    </location>
</feature>
<dbReference type="InterPro" id="IPR015168">
    <property type="entry name" value="SsuA/THI5"/>
</dbReference>
<accession>A0A9D1ZV61</accession>
<dbReference type="Pfam" id="PF09084">
    <property type="entry name" value="NMT1"/>
    <property type="match status" value="1"/>
</dbReference>
<feature type="signal peptide" evidence="4">
    <location>
        <begin position="1"/>
        <end position="20"/>
    </location>
</feature>
<evidence type="ECO:0000256" key="3">
    <source>
        <dbReference type="ARBA" id="ARBA00022729"/>
    </source>
</evidence>
<name>A0A9D1ZV61_9FIRM</name>
<comment type="similarity">
    <text evidence="2">Belongs to the bacterial solute-binding protein SsuA/TauA family.</text>
</comment>